<comment type="caution">
    <text evidence="8">The sequence shown here is derived from an EMBL/GenBank/DDBJ whole genome shotgun (WGS) entry which is preliminary data.</text>
</comment>
<comment type="similarity">
    <text evidence="1">Belongs to the sigma-70 factor family. ECF subfamily.</text>
</comment>
<evidence type="ECO:0000256" key="3">
    <source>
        <dbReference type="ARBA" id="ARBA00023082"/>
    </source>
</evidence>
<keyword evidence="2" id="KW-0805">Transcription regulation</keyword>
<feature type="region of interest" description="Disordered" evidence="5">
    <location>
        <begin position="1"/>
        <end position="36"/>
    </location>
</feature>
<dbReference type="InterPro" id="IPR036388">
    <property type="entry name" value="WH-like_DNA-bd_sf"/>
</dbReference>
<dbReference type="InterPro" id="IPR007627">
    <property type="entry name" value="RNA_pol_sigma70_r2"/>
</dbReference>
<dbReference type="SUPFAM" id="SSF88946">
    <property type="entry name" value="Sigma2 domain of RNA polymerase sigma factors"/>
    <property type="match status" value="1"/>
</dbReference>
<evidence type="ECO:0000256" key="4">
    <source>
        <dbReference type="ARBA" id="ARBA00023163"/>
    </source>
</evidence>
<gene>
    <name evidence="8" type="ORF">JM946_15725</name>
</gene>
<sequence length="224" mass="25755">MSGQAQRRLEAEPDAQVTEATDEIPITGEESSAARMASRNERLTKWFEVWRGAMKRWLSSRSSIQAADLDDVAQEVFLRLLRYSDDAVVEYPQSYLFRIATNVVNEWRERARNSLPHDDVWLADLQIEPDAEPESSVEHDLVNAYVRRAVSRLPPRQRQVLLLHIREDLTYKQIAIQLKLTPRVVRRDIARAYAELRCDLSASDVAHGSRKKGRKPPRESPGEP</sequence>
<dbReference type="RefSeq" id="WP_203168293.1">
    <property type="nucleotide sequence ID" value="NZ_JAEVLS010000003.1"/>
</dbReference>
<reference evidence="8 9" key="1">
    <citation type="journal article" date="2021" name="Int. J. Syst. Evol. Microbiol.">
        <title>Steroidobacter gossypii sp. nov., isolated from soil of cotton cropping field.</title>
        <authorList>
            <person name="Huang R."/>
            <person name="Yang S."/>
            <person name="Zhen C."/>
            <person name="Liu W."/>
        </authorList>
    </citation>
    <scope>NUCLEOTIDE SEQUENCE [LARGE SCALE GENOMIC DNA]</scope>
    <source>
        <strain evidence="8 9">S1-65</strain>
    </source>
</reference>
<evidence type="ECO:0000313" key="8">
    <source>
        <dbReference type="EMBL" id="MBM0106181.1"/>
    </source>
</evidence>
<dbReference type="InterPro" id="IPR013249">
    <property type="entry name" value="RNA_pol_sigma70_r4_t2"/>
</dbReference>
<dbReference type="PANTHER" id="PTHR43133:SF63">
    <property type="entry name" value="RNA POLYMERASE SIGMA FACTOR FECI-RELATED"/>
    <property type="match status" value="1"/>
</dbReference>
<dbReference type="Gene3D" id="1.10.10.10">
    <property type="entry name" value="Winged helix-like DNA-binding domain superfamily/Winged helix DNA-binding domain"/>
    <property type="match status" value="1"/>
</dbReference>
<dbReference type="Pfam" id="PF04542">
    <property type="entry name" value="Sigma70_r2"/>
    <property type="match status" value="1"/>
</dbReference>
<evidence type="ECO:0000256" key="5">
    <source>
        <dbReference type="SAM" id="MobiDB-lite"/>
    </source>
</evidence>
<keyword evidence="9" id="KW-1185">Reference proteome</keyword>
<dbReference type="CDD" id="cd06171">
    <property type="entry name" value="Sigma70_r4"/>
    <property type="match status" value="1"/>
</dbReference>
<dbReference type="NCBIfam" id="TIGR02937">
    <property type="entry name" value="sigma70-ECF"/>
    <property type="match status" value="1"/>
</dbReference>
<dbReference type="PANTHER" id="PTHR43133">
    <property type="entry name" value="RNA POLYMERASE ECF-TYPE SIGMA FACTO"/>
    <property type="match status" value="1"/>
</dbReference>
<evidence type="ECO:0000313" key="9">
    <source>
        <dbReference type="Proteomes" id="UP000661077"/>
    </source>
</evidence>
<dbReference type="InterPro" id="IPR013325">
    <property type="entry name" value="RNA_pol_sigma_r2"/>
</dbReference>
<evidence type="ECO:0000256" key="1">
    <source>
        <dbReference type="ARBA" id="ARBA00010641"/>
    </source>
</evidence>
<dbReference type="Pfam" id="PF08281">
    <property type="entry name" value="Sigma70_r4_2"/>
    <property type="match status" value="1"/>
</dbReference>
<proteinExistence type="inferred from homology"/>
<protein>
    <submittedName>
        <fullName evidence="8">Sigma-70 family RNA polymerase sigma factor</fullName>
    </submittedName>
</protein>
<dbReference type="Gene3D" id="1.10.1740.10">
    <property type="match status" value="1"/>
</dbReference>
<dbReference type="InterPro" id="IPR039425">
    <property type="entry name" value="RNA_pol_sigma-70-like"/>
</dbReference>
<dbReference type="EMBL" id="JAEVLS010000003">
    <property type="protein sequence ID" value="MBM0106181.1"/>
    <property type="molecule type" value="Genomic_DNA"/>
</dbReference>
<dbReference type="Proteomes" id="UP000661077">
    <property type="component" value="Unassembled WGS sequence"/>
</dbReference>
<evidence type="ECO:0000259" key="7">
    <source>
        <dbReference type="Pfam" id="PF08281"/>
    </source>
</evidence>
<feature type="region of interest" description="Disordered" evidence="5">
    <location>
        <begin position="204"/>
        <end position="224"/>
    </location>
</feature>
<dbReference type="SUPFAM" id="SSF88659">
    <property type="entry name" value="Sigma3 and sigma4 domains of RNA polymerase sigma factors"/>
    <property type="match status" value="1"/>
</dbReference>
<evidence type="ECO:0000259" key="6">
    <source>
        <dbReference type="Pfam" id="PF04542"/>
    </source>
</evidence>
<dbReference type="InterPro" id="IPR013324">
    <property type="entry name" value="RNA_pol_sigma_r3/r4-like"/>
</dbReference>
<feature type="domain" description="RNA polymerase sigma-70 region 2" evidence="6">
    <location>
        <begin position="55"/>
        <end position="112"/>
    </location>
</feature>
<evidence type="ECO:0000256" key="2">
    <source>
        <dbReference type="ARBA" id="ARBA00023015"/>
    </source>
</evidence>
<keyword evidence="3" id="KW-0731">Sigma factor</keyword>
<organism evidence="8 9">
    <name type="scientific">Steroidobacter gossypii</name>
    <dbReference type="NCBI Taxonomy" id="2805490"/>
    <lineage>
        <taxon>Bacteria</taxon>
        <taxon>Pseudomonadati</taxon>
        <taxon>Pseudomonadota</taxon>
        <taxon>Gammaproteobacteria</taxon>
        <taxon>Steroidobacterales</taxon>
        <taxon>Steroidobacteraceae</taxon>
        <taxon>Steroidobacter</taxon>
    </lineage>
</organism>
<keyword evidence="4" id="KW-0804">Transcription</keyword>
<feature type="domain" description="RNA polymerase sigma factor 70 region 4 type 2" evidence="7">
    <location>
        <begin position="145"/>
        <end position="196"/>
    </location>
</feature>
<name>A0ABS1WYX3_9GAMM</name>
<accession>A0ABS1WYX3</accession>
<dbReference type="InterPro" id="IPR014284">
    <property type="entry name" value="RNA_pol_sigma-70_dom"/>
</dbReference>